<dbReference type="PROSITE" id="PS01063">
    <property type="entry name" value="SIGMA70_ECF"/>
    <property type="match status" value="1"/>
</dbReference>
<protein>
    <recommendedName>
        <fullName evidence="6">RNA polymerase sigma factor</fullName>
    </recommendedName>
</protein>
<dbReference type="InterPro" id="IPR036388">
    <property type="entry name" value="WH-like_DNA-bd_sf"/>
</dbReference>
<dbReference type="GO" id="GO:0006352">
    <property type="term" value="P:DNA-templated transcription initiation"/>
    <property type="evidence" value="ECO:0007669"/>
    <property type="project" value="InterPro"/>
</dbReference>
<evidence type="ECO:0000256" key="6">
    <source>
        <dbReference type="RuleBase" id="RU000716"/>
    </source>
</evidence>
<dbReference type="NCBIfam" id="TIGR02937">
    <property type="entry name" value="sigma70-ECF"/>
    <property type="match status" value="1"/>
</dbReference>
<dbReference type="InterPro" id="IPR014284">
    <property type="entry name" value="RNA_pol_sigma-70_dom"/>
</dbReference>
<comment type="similarity">
    <text evidence="1 6">Belongs to the sigma-70 factor family. ECF subfamily.</text>
</comment>
<dbReference type="AlphaFoldDB" id="A0A1F5XWL9"/>
<evidence type="ECO:0000256" key="2">
    <source>
        <dbReference type="ARBA" id="ARBA00023015"/>
    </source>
</evidence>
<sequence length="187" mass="21928">MEPSDAKLILGYFSGDEKALEILFGRYFKQVYRFAHSYSKNSEDAEDITQKTFLKAWRNLKKFDQSKNFKTWIFSIAKNSAIDFLRKKREILFSELKNTDGENMIAETLADTALLPTELSEKTEKFRNLALAVSRLPQKYGDVITLRYEEYLSFSEISRFLGEKLNTIKSRHRRALMMLKSAFLHQK</sequence>
<dbReference type="Pfam" id="PF04542">
    <property type="entry name" value="Sigma70_r2"/>
    <property type="match status" value="1"/>
</dbReference>
<feature type="domain" description="RNA polymerase sigma-70 region 2" evidence="7">
    <location>
        <begin position="23"/>
        <end position="89"/>
    </location>
</feature>
<evidence type="ECO:0000313" key="9">
    <source>
        <dbReference type="EMBL" id="OGF91911.1"/>
    </source>
</evidence>
<dbReference type="InterPro" id="IPR013325">
    <property type="entry name" value="RNA_pol_sigma_r2"/>
</dbReference>
<dbReference type="PANTHER" id="PTHR43133">
    <property type="entry name" value="RNA POLYMERASE ECF-TYPE SIGMA FACTO"/>
    <property type="match status" value="1"/>
</dbReference>
<dbReference type="Pfam" id="PF08281">
    <property type="entry name" value="Sigma70_r4_2"/>
    <property type="match status" value="1"/>
</dbReference>
<dbReference type="Proteomes" id="UP000177334">
    <property type="component" value="Unassembled WGS sequence"/>
</dbReference>
<dbReference type="InterPro" id="IPR000838">
    <property type="entry name" value="RNA_pol_sigma70_ECF_CS"/>
</dbReference>
<evidence type="ECO:0000256" key="4">
    <source>
        <dbReference type="ARBA" id="ARBA00023125"/>
    </source>
</evidence>
<accession>A0A1F5XWL9</accession>
<keyword evidence="5 6" id="KW-0804">Transcription</keyword>
<evidence type="ECO:0000313" key="10">
    <source>
        <dbReference type="Proteomes" id="UP000177334"/>
    </source>
</evidence>
<dbReference type="Gene3D" id="1.10.10.10">
    <property type="entry name" value="Winged helix-like DNA-binding domain superfamily/Winged helix DNA-binding domain"/>
    <property type="match status" value="1"/>
</dbReference>
<dbReference type="InterPro" id="IPR013249">
    <property type="entry name" value="RNA_pol_sigma70_r4_t2"/>
</dbReference>
<keyword evidence="4 6" id="KW-0238">DNA-binding</keyword>
<comment type="caution">
    <text evidence="9">The sequence shown here is derived from an EMBL/GenBank/DDBJ whole genome shotgun (WGS) entry which is preliminary data.</text>
</comment>
<dbReference type="GO" id="GO:0003677">
    <property type="term" value="F:DNA binding"/>
    <property type="evidence" value="ECO:0007669"/>
    <property type="project" value="UniProtKB-KW"/>
</dbReference>
<dbReference type="InterPro" id="IPR007627">
    <property type="entry name" value="RNA_pol_sigma70_r2"/>
</dbReference>
<dbReference type="SUPFAM" id="SSF88659">
    <property type="entry name" value="Sigma3 and sigma4 domains of RNA polymerase sigma factors"/>
    <property type="match status" value="1"/>
</dbReference>
<keyword evidence="2 6" id="KW-0805">Transcription regulation</keyword>
<feature type="domain" description="RNA polymerase sigma factor 70 region 4 type 2" evidence="8">
    <location>
        <begin position="128"/>
        <end position="179"/>
    </location>
</feature>
<dbReference type="CDD" id="cd06171">
    <property type="entry name" value="Sigma70_r4"/>
    <property type="match status" value="1"/>
</dbReference>
<gene>
    <name evidence="9" type="ORF">A3H05_03750</name>
</gene>
<organism evidence="9 10">
    <name type="scientific">Candidatus Giovannonibacteria bacterium RIFCSPLOWO2_12_FULL_43_26</name>
    <dbReference type="NCBI Taxonomy" id="1798363"/>
    <lineage>
        <taxon>Bacteria</taxon>
        <taxon>Candidatus Giovannoniibacteriota</taxon>
    </lineage>
</organism>
<dbReference type="Gene3D" id="1.10.1740.10">
    <property type="match status" value="1"/>
</dbReference>
<dbReference type="SUPFAM" id="SSF88946">
    <property type="entry name" value="Sigma2 domain of RNA polymerase sigma factors"/>
    <property type="match status" value="1"/>
</dbReference>
<dbReference type="GO" id="GO:0016987">
    <property type="term" value="F:sigma factor activity"/>
    <property type="evidence" value="ECO:0007669"/>
    <property type="project" value="UniProtKB-KW"/>
</dbReference>
<proteinExistence type="inferred from homology"/>
<name>A0A1F5XWL9_9BACT</name>
<evidence type="ECO:0000259" key="7">
    <source>
        <dbReference type="Pfam" id="PF04542"/>
    </source>
</evidence>
<evidence type="ECO:0000256" key="1">
    <source>
        <dbReference type="ARBA" id="ARBA00010641"/>
    </source>
</evidence>
<evidence type="ECO:0000256" key="5">
    <source>
        <dbReference type="ARBA" id="ARBA00023163"/>
    </source>
</evidence>
<keyword evidence="3 6" id="KW-0731">Sigma factor</keyword>
<dbReference type="InterPro" id="IPR013324">
    <property type="entry name" value="RNA_pol_sigma_r3/r4-like"/>
</dbReference>
<dbReference type="PANTHER" id="PTHR43133:SF8">
    <property type="entry name" value="RNA POLYMERASE SIGMA FACTOR HI_1459-RELATED"/>
    <property type="match status" value="1"/>
</dbReference>
<evidence type="ECO:0000256" key="3">
    <source>
        <dbReference type="ARBA" id="ARBA00023082"/>
    </source>
</evidence>
<reference evidence="9 10" key="1">
    <citation type="journal article" date="2016" name="Nat. Commun.">
        <title>Thousands of microbial genomes shed light on interconnected biogeochemical processes in an aquifer system.</title>
        <authorList>
            <person name="Anantharaman K."/>
            <person name="Brown C.T."/>
            <person name="Hug L.A."/>
            <person name="Sharon I."/>
            <person name="Castelle C.J."/>
            <person name="Probst A.J."/>
            <person name="Thomas B.C."/>
            <person name="Singh A."/>
            <person name="Wilkins M.J."/>
            <person name="Karaoz U."/>
            <person name="Brodie E.L."/>
            <person name="Williams K.H."/>
            <person name="Hubbard S.S."/>
            <person name="Banfield J.F."/>
        </authorList>
    </citation>
    <scope>NUCLEOTIDE SEQUENCE [LARGE SCALE GENOMIC DNA]</scope>
</reference>
<dbReference type="EMBL" id="MFIP01000020">
    <property type="protein sequence ID" value="OGF91911.1"/>
    <property type="molecule type" value="Genomic_DNA"/>
</dbReference>
<dbReference type="InterPro" id="IPR039425">
    <property type="entry name" value="RNA_pol_sigma-70-like"/>
</dbReference>
<evidence type="ECO:0000259" key="8">
    <source>
        <dbReference type="Pfam" id="PF08281"/>
    </source>
</evidence>